<dbReference type="Proteomes" id="UP001303046">
    <property type="component" value="Unassembled WGS sequence"/>
</dbReference>
<keyword evidence="1" id="KW-0812">Transmembrane</keyword>
<keyword evidence="1" id="KW-0472">Membrane</keyword>
<sequence length="122" mass="13327">MTVAQSMSTPEEIAEGRLECNCQYPMVLVAILIITIIILFCCVCFCCIDATSHSPFKKQTAKIRTNCAPILNTTKFIDRRFSEDGGTPAYTVLNSSLSTDSCTCSMPLTRSFHSDASLVSTV</sequence>
<evidence type="ECO:0000256" key="1">
    <source>
        <dbReference type="SAM" id="Phobius"/>
    </source>
</evidence>
<evidence type="ECO:0000313" key="3">
    <source>
        <dbReference type="Proteomes" id="UP001303046"/>
    </source>
</evidence>
<feature type="transmembrane region" description="Helical" evidence="1">
    <location>
        <begin position="26"/>
        <end position="48"/>
    </location>
</feature>
<evidence type="ECO:0000313" key="2">
    <source>
        <dbReference type="EMBL" id="KAK6754082.1"/>
    </source>
</evidence>
<comment type="caution">
    <text evidence="2">The sequence shown here is derived from an EMBL/GenBank/DDBJ whole genome shotgun (WGS) entry which is preliminary data.</text>
</comment>
<gene>
    <name evidence="2" type="primary">Necator_chrV.g18011</name>
    <name evidence="2" type="ORF">RB195_013221</name>
</gene>
<keyword evidence="1" id="KW-1133">Transmembrane helix</keyword>
<keyword evidence="3" id="KW-1185">Reference proteome</keyword>
<reference evidence="2 3" key="1">
    <citation type="submission" date="2023-08" db="EMBL/GenBank/DDBJ databases">
        <title>A Necator americanus chromosomal reference genome.</title>
        <authorList>
            <person name="Ilik V."/>
            <person name="Petrzelkova K.J."/>
            <person name="Pardy F."/>
            <person name="Fuh T."/>
            <person name="Niatou-Singa F.S."/>
            <person name="Gouil Q."/>
            <person name="Baker L."/>
            <person name="Ritchie M.E."/>
            <person name="Jex A.R."/>
            <person name="Gazzola D."/>
            <person name="Li H."/>
            <person name="Toshio Fujiwara R."/>
            <person name="Zhan B."/>
            <person name="Aroian R.V."/>
            <person name="Pafco B."/>
            <person name="Schwarz E.M."/>
        </authorList>
    </citation>
    <scope>NUCLEOTIDE SEQUENCE [LARGE SCALE GENOMIC DNA]</scope>
    <source>
        <strain evidence="2 3">Aroian</strain>
        <tissue evidence="2">Whole animal</tissue>
    </source>
</reference>
<dbReference type="EMBL" id="JAVFWL010000005">
    <property type="protein sequence ID" value="KAK6754082.1"/>
    <property type="molecule type" value="Genomic_DNA"/>
</dbReference>
<organism evidence="2 3">
    <name type="scientific">Necator americanus</name>
    <name type="common">Human hookworm</name>
    <dbReference type="NCBI Taxonomy" id="51031"/>
    <lineage>
        <taxon>Eukaryota</taxon>
        <taxon>Metazoa</taxon>
        <taxon>Ecdysozoa</taxon>
        <taxon>Nematoda</taxon>
        <taxon>Chromadorea</taxon>
        <taxon>Rhabditida</taxon>
        <taxon>Rhabditina</taxon>
        <taxon>Rhabditomorpha</taxon>
        <taxon>Strongyloidea</taxon>
        <taxon>Ancylostomatidae</taxon>
        <taxon>Bunostominae</taxon>
        <taxon>Necator</taxon>
    </lineage>
</organism>
<proteinExistence type="predicted"/>
<name>A0ABR1DUI1_NECAM</name>
<accession>A0ABR1DUI1</accession>
<protein>
    <submittedName>
        <fullName evidence="2">Uncharacterized protein</fullName>
    </submittedName>
</protein>